<comment type="caution">
    <text evidence="2">The sequence shown here is derived from an EMBL/GenBank/DDBJ whole genome shotgun (WGS) entry which is preliminary data.</text>
</comment>
<proteinExistence type="predicted"/>
<gene>
    <name evidence="2" type="ORF">PCASD_10987</name>
</gene>
<reference evidence="2 3" key="1">
    <citation type="submission" date="2017-11" db="EMBL/GenBank/DDBJ databases">
        <title>De novo assembly and phasing of dikaryotic genomes from two isolates of Puccinia coronata f. sp. avenae, the causal agent of oat crown rust.</title>
        <authorList>
            <person name="Miller M.E."/>
            <person name="Zhang Y."/>
            <person name="Omidvar V."/>
            <person name="Sperschneider J."/>
            <person name="Schwessinger B."/>
            <person name="Raley C."/>
            <person name="Palmer J.M."/>
            <person name="Garnica D."/>
            <person name="Upadhyaya N."/>
            <person name="Rathjen J."/>
            <person name="Taylor J.M."/>
            <person name="Park R.F."/>
            <person name="Dodds P.N."/>
            <person name="Hirsch C.D."/>
            <person name="Kianian S.F."/>
            <person name="Figueroa M."/>
        </authorList>
    </citation>
    <scope>NUCLEOTIDE SEQUENCE [LARGE SCALE GENOMIC DNA]</scope>
    <source>
        <strain evidence="2">12SD80</strain>
    </source>
</reference>
<evidence type="ECO:0000256" key="1">
    <source>
        <dbReference type="SAM" id="MobiDB-lite"/>
    </source>
</evidence>
<dbReference type="EMBL" id="PGCI01000619">
    <property type="protein sequence ID" value="PLW23973.1"/>
    <property type="molecule type" value="Genomic_DNA"/>
</dbReference>
<evidence type="ECO:0000313" key="2">
    <source>
        <dbReference type="EMBL" id="PLW23973.1"/>
    </source>
</evidence>
<protein>
    <submittedName>
        <fullName evidence="2">Uncharacterized protein</fullName>
    </submittedName>
</protein>
<feature type="region of interest" description="Disordered" evidence="1">
    <location>
        <begin position="65"/>
        <end position="103"/>
    </location>
</feature>
<dbReference type="AlphaFoldDB" id="A0A2N5TEN8"/>
<feature type="compositionally biased region" description="Polar residues" evidence="1">
    <location>
        <begin position="65"/>
        <end position="82"/>
    </location>
</feature>
<accession>A0A2N5TEN8</accession>
<organism evidence="2 3">
    <name type="scientific">Puccinia coronata f. sp. avenae</name>
    <dbReference type="NCBI Taxonomy" id="200324"/>
    <lineage>
        <taxon>Eukaryota</taxon>
        <taxon>Fungi</taxon>
        <taxon>Dikarya</taxon>
        <taxon>Basidiomycota</taxon>
        <taxon>Pucciniomycotina</taxon>
        <taxon>Pucciniomycetes</taxon>
        <taxon>Pucciniales</taxon>
        <taxon>Pucciniaceae</taxon>
        <taxon>Puccinia</taxon>
    </lineage>
</organism>
<name>A0A2N5TEN8_9BASI</name>
<sequence>MRALSRPFMKFLFLGPAKTASQLTPLPAARVLHRRVRQPPRTKIRPTRPVSNGFLCPFPITKQSTILQTQPLQRMPNQNGRRTGQADDGTSFGRRISSEEPKLADVEITMIQRPSDQMGVDHPILHENWQLAG</sequence>
<dbReference type="Proteomes" id="UP000235392">
    <property type="component" value="Unassembled WGS sequence"/>
</dbReference>
<evidence type="ECO:0000313" key="3">
    <source>
        <dbReference type="Proteomes" id="UP000235392"/>
    </source>
</evidence>